<feature type="transmembrane region" description="Helical" evidence="8">
    <location>
        <begin position="286"/>
        <end position="304"/>
    </location>
</feature>
<evidence type="ECO:0000313" key="9">
    <source>
        <dbReference type="EMBL" id="MFC4755875.1"/>
    </source>
</evidence>
<keyword evidence="6 8" id="KW-0472">Membrane</keyword>
<feature type="transmembrane region" description="Helical" evidence="8">
    <location>
        <begin position="246"/>
        <end position="265"/>
    </location>
</feature>
<comment type="caution">
    <text evidence="9">The sequence shown here is derived from an EMBL/GenBank/DDBJ whole genome shotgun (WGS) entry which is preliminary data.</text>
</comment>
<dbReference type="PANTHER" id="PTHR30106:SF2">
    <property type="entry name" value="UPF0324 INNER MEMBRANE PROTEIN YEIH"/>
    <property type="match status" value="1"/>
</dbReference>
<evidence type="ECO:0000256" key="7">
    <source>
        <dbReference type="SAM" id="MobiDB-lite"/>
    </source>
</evidence>
<dbReference type="PANTHER" id="PTHR30106">
    <property type="entry name" value="INNER MEMBRANE PROTEIN YEIH-RELATED"/>
    <property type="match status" value="1"/>
</dbReference>
<evidence type="ECO:0000256" key="8">
    <source>
        <dbReference type="SAM" id="Phobius"/>
    </source>
</evidence>
<dbReference type="Pfam" id="PF03601">
    <property type="entry name" value="Cons_hypoth698"/>
    <property type="match status" value="1"/>
</dbReference>
<dbReference type="EMBL" id="JBHSHP010000054">
    <property type="protein sequence ID" value="MFC4755875.1"/>
    <property type="molecule type" value="Genomic_DNA"/>
</dbReference>
<evidence type="ECO:0000256" key="3">
    <source>
        <dbReference type="ARBA" id="ARBA00022475"/>
    </source>
</evidence>
<organism evidence="9 10">
    <name type="scientific">Dietzia aurantiaca</name>
    <dbReference type="NCBI Taxonomy" id="983873"/>
    <lineage>
        <taxon>Bacteria</taxon>
        <taxon>Bacillati</taxon>
        <taxon>Actinomycetota</taxon>
        <taxon>Actinomycetes</taxon>
        <taxon>Mycobacteriales</taxon>
        <taxon>Dietziaceae</taxon>
        <taxon>Dietzia</taxon>
    </lineage>
</organism>
<keyword evidence="4 8" id="KW-0812">Transmembrane</keyword>
<accession>A0ABV9PU20</accession>
<feature type="transmembrane region" description="Helical" evidence="8">
    <location>
        <begin position="347"/>
        <end position="366"/>
    </location>
</feature>
<gene>
    <name evidence="9" type="ORF">ACFO7U_13960</name>
</gene>
<feature type="transmembrane region" description="Helical" evidence="8">
    <location>
        <begin position="47"/>
        <end position="65"/>
    </location>
</feature>
<feature type="transmembrane region" description="Helical" evidence="8">
    <location>
        <begin position="316"/>
        <end position="335"/>
    </location>
</feature>
<feature type="transmembrane region" description="Helical" evidence="8">
    <location>
        <begin position="126"/>
        <end position="148"/>
    </location>
</feature>
<evidence type="ECO:0000256" key="1">
    <source>
        <dbReference type="ARBA" id="ARBA00004651"/>
    </source>
</evidence>
<dbReference type="Proteomes" id="UP001595836">
    <property type="component" value="Unassembled WGS sequence"/>
</dbReference>
<proteinExistence type="inferred from homology"/>
<sequence>MTSHGPRDGSLALDSSGRDGRQGRATASGGPDTGPGRRPGRTGRLRGLVPGLAVCAVAAALAIGISSLAPALSPLLVAIILGAVLVNVWRLPGSWQPGLAFSSRTLLRAGIALLGLQLLLSDILDLGWGVIATVVAVVCIGIVSTLVIGSMLGISPAQRLLIACGFSICGAAAVAAADGVAEAEEEETVTAVALVVLFGTLMIPVIPLLSAALGLGPVDSGVWAGASIHEVAQVVAAGSALGGTALGVAVVVKLARVLLLAPVIIGIGISMRRRATDTPDQTRPPLVPLFIIAFLACVGLRSVGVVPEVVLDVAKVAQTALLAAAMFGLGTGVRFATLRAVGPRPFVLAAIATVIVTGVALVGVQLL</sequence>
<evidence type="ECO:0000313" key="10">
    <source>
        <dbReference type="Proteomes" id="UP001595836"/>
    </source>
</evidence>
<keyword evidence="10" id="KW-1185">Reference proteome</keyword>
<dbReference type="InterPro" id="IPR018383">
    <property type="entry name" value="UPF0324_pro"/>
</dbReference>
<reference evidence="10" key="1">
    <citation type="journal article" date="2019" name="Int. J. Syst. Evol. Microbiol.">
        <title>The Global Catalogue of Microorganisms (GCM) 10K type strain sequencing project: providing services to taxonomists for standard genome sequencing and annotation.</title>
        <authorList>
            <consortium name="The Broad Institute Genomics Platform"/>
            <consortium name="The Broad Institute Genome Sequencing Center for Infectious Disease"/>
            <person name="Wu L."/>
            <person name="Ma J."/>
        </authorList>
    </citation>
    <scope>NUCLEOTIDE SEQUENCE [LARGE SCALE GENOMIC DNA]</scope>
    <source>
        <strain evidence="10">JCM 11882</strain>
    </source>
</reference>
<keyword evidence="3" id="KW-1003">Cell membrane</keyword>
<feature type="transmembrane region" description="Helical" evidence="8">
    <location>
        <begin position="189"/>
        <end position="209"/>
    </location>
</feature>
<name>A0ABV9PU20_9ACTN</name>
<feature type="region of interest" description="Disordered" evidence="7">
    <location>
        <begin position="1"/>
        <end position="42"/>
    </location>
</feature>
<evidence type="ECO:0000256" key="6">
    <source>
        <dbReference type="ARBA" id="ARBA00023136"/>
    </source>
</evidence>
<evidence type="ECO:0000256" key="2">
    <source>
        <dbReference type="ARBA" id="ARBA00007977"/>
    </source>
</evidence>
<keyword evidence="5 8" id="KW-1133">Transmembrane helix</keyword>
<feature type="transmembrane region" description="Helical" evidence="8">
    <location>
        <begin position="71"/>
        <end position="89"/>
    </location>
</feature>
<evidence type="ECO:0000256" key="5">
    <source>
        <dbReference type="ARBA" id="ARBA00022989"/>
    </source>
</evidence>
<protein>
    <submittedName>
        <fullName evidence="9">YeiH family protein</fullName>
    </submittedName>
</protein>
<dbReference type="RefSeq" id="WP_344995367.1">
    <property type="nucleotide sequence ID" value="NZ_BAABCD010000051.1"/>
</dbReference>
<comment type="subcellular location">
    <subcellularLocation>
        <location evidence="1">Cell membrane</location>
        <topology evidence="1">Multi-pass membrane protein</topology>
    </subcellularLocation>
</comment>
<evidence type="ECO:0000256" key="4">
    <source>
        <dbReference type="ARBA" id="ARBA00022692"/>
    </source>
</evidence>
<feature type="transmembrane region" description="Helical" evidence="8">
    <location>
        <begin position="160"/>
        <end position="177"/>
    </location>
</feature>
<feature type="transmembrane region" description="Helical" evidence="8">
    <location>
        <begin position="101"/>
        <end position="120"/>
    </location>
</feature>
<comment type="similarity">
    <text evidence="2">Belongs to the UPF0324 family.</text>
</comment>